<feature type="coiled-coil region" evidence="1">
    <location>
        <begin position="24"/>
        <end position="51"/>
    </location>
</feature>
<protein>
    <submittedName>
        <fullName evidence="3">DUF6376 family protein</fullName>
    </submittedName>
</protein>
<evidence type="ECO:0000256" key="1">
    <source>
        <dbReference type="SAM" id="Coils"/>
    </source>
</evidence>
<keyword evidence="4" id="KW-1185">Reference proteome</keyword>
<keyword evidence="2" id="KW-0732">Signal</keyword>
<evidence type="ECO:0000313" key="3">
    <source>
        <dbReference type="EMBL" id="UOB19717.1"/>
    </source>
</evidence>
<dbReference type="RefSeq" id="WP_243365111.1">
    <property type="nucleotide sequence ID" value="NZ_CP094348.1"/>
</dbReference>
<evidence type="ECO:0000256" key="2">
    <source>
        <dbReference type="SAM" id="SignalP"/>
    </source>
</evidence>
<dbReference type="Pfam" id="PF19903">
    <property type="entry name" value="DUF6376"/>
    <property type="match status" value="1"/>
</dbReference>
<gene>
    <name evidence="3" type="ORF">MRZ06_06585</name>
</gene>
<feature type="chain" id="PRO_5045464502" evidence="2">
    <location>
        <begin position="24"/>
        <end position="196"/>
    </location>
</feature>
<dbReference type="InterPro" id="IPR045956">
    <property type="entry name" value="DUF6376"/>
</dbReference>
<dbReference type="EMBL" id="CP094348">
    <property type="protein sequence ID" value="UOB19717.1"/>
    <property type="molecule type" value="Genomic_DNA"/>
</dbReference>
<keyword evidence="1" id="KW-0175">Coiled coil</keyword>
<dbReference type="PROSITE" id="PS51257">
    <property type="entry name" value="PROKAR_LIPOPROTEIN"/>
    <property type="match status" value="1"/>
</dbReference>
<name>A0ABY3ZT84_9STAP</name>
<reference evidence="3" key="2">
    <citation type="submission" date="2022-04" db="EMBL/GenBank/DDBJ databases">
        <title>Antimicrobial genetic elements in methicillin-resistant Macrococcus armenti.</title>
        <authorList>
            <person name="Keller J.E."/>
            <person name="Schwendener S."/>
            <person name="Pantucek R."/>
            <person name="Perreten V."/>
        </authorList>
    </citation>
    <scope>NUCLEOTIDE SEQUENCE</scope>
    <source>
        <strain evidence="3">CCM 2609</strain>
    </source>
</reference>
<organism evidence="3 4">
    <name type="scientific">Macrococcus armenti</name>
    <dbReference type="NCBI Taxonomy" id="2875764"/>
    <lineage>
        <taxon>Bacteria</taxon>
        <taxon>Bacillati</taxon>
        <taxon>Bacillota</taxon>
        <taxon>Bacilli</taxon>
        <taxon>Bacillales</taxon>
        <taxon>Staphylococcaceae</taxon>
        <taxon>Macrococcus</taxon>
    </lineage>
</organism>
<evidence type="ECO:0000313" key="4">
    <source>
        <dbReference type="Proteomes" id="UP000830343"/>
    </source>
</evidence>
<feature type="signal peptide" evidence="2">
    <location>
        <begin position="1"/>
        <end position="23"/>
    </location>
</feature>
<proteinExistence type="predicted"/>
<accession>A0ABY3ZT84</accession>
<dbReference type="Proteomes" id="UP000830343">
    <property type="component" value="Chromosome"/>
</dbReference>
<reference evidence="3" key="1">
    <citation type="submission" date="2022-03" db="EMBL/GenBank/DDBJ databases">
        <authorList>
            <person name="Vrbovska V."/>
            <person name="Kovarovic V."/>
            <person name="Botka T."/>
            <person name="Pantucek R."/>
        </authorList>
    </citation>
    <scope>NUCLEOTIDE SEQUENCE</scope>
    <source>
        <strain evidence="3">CCM 2609</strain>
    </source>
</reference>
<sequence>MKQFNIMSLIIAASLLSACGNNAQNDIAKQEANLKKEVKDLKTKLEDEKTNHITKKNTLNATSNELKQQDKSTVMTNSDYMSYFNTYATNLGLAIKDYSSIEDTLTNNDAQSKDELKSIHEDVKSAIEQYDDHFKKTDPPATFADVHKQVEDANTHIKEAMDEINDGYQNNDDKKLQDGKTKLHNAIDTFNKITIK</sequence>